<sequence length="769" mass="88258">MKNKVIYLLFLLLCTVFTSCKQKGEYAAIPSKKIPEVVDYNFDVRPILSDKCFACHGPDVNKRAEDLRLDTPEGAYKALKDRKNEFAIVPNNLEKSVLYQKITAKDSTELMPPLDSNLKLSSYEIKILKKWIEQGASYEPHWAFMAVDKPKLPELKNADWANNEIDYFILQKLEDIGLTPNQKADKERLLKRVSLDITGLPPSPEMQKRFIQDDAANAYEKIVDELLASDHYGEKMASHWLDVARYADSHGFQNDQLRTMWPWRDWVIYAFNENYSYEKFVTYQLAGDLVPQKNMETILATGFNRNHKINQEAGIIEEEFRVENVTDRTNTFGKAFLGLTLECAKCHDHKYDPISQKDYFSTFAFFDRMPPRQNKGEVLAEAPFITISDEVVEKELPFINKKEEEDVDVMVIEERPDVRTTHILNRGVYDDVGEEVRANTPKSVLEFDDSSYERNRLGLTKWLFDAKNPLTSRVFVNRMWQEIFGAGIVKSSGDFGMQGDLPTNVHLLNWLSADFMENGWDMKHMIKKIVMSATYKQSSVISKDKLAIDPENKYLSRMSRLRFNAEMVRDHALATSGLLNPEIGGRSVKVYQPDGLWEAASSGRGVLANYVQDHGKDLYRRGIYILIKRTTLPPVQLTFDAATRDQCEVQRQSTMTPLQALITLNDPTILESARVFSEKLMQEDNSVSAKIEKAFNTIVGRTIKPQEKEMLLSYYNDQESAFMKETERAKAFIDVGEFPASKNRDVVKVAALMQIIHTIYNLEETIVKS</sequence>
<name>A0A430K5H0_9FLAO</name>
<dbReference type="Proteomes" id="UP000267585">
    <property type="component" value="Unassembled WGS sequence"/>
</dbReference>
<dbReference type="InterPro" id="IPR036909">
    <property type="entry name" value="Cyt_c-like_dom_sf"/>
</dbReference>
<proteinExistence type="predicted"/>
<dbReference type="AlphaFoldDB" id="A0A430K5H0"/>
<accession>A0A430K5H0</accession>
<evidence type="ECO:0000313" key="4">
    <source>
        <dbReference type="EMBL" id="RTE54294.1"/>
    </source>
</evidence>
<keyword evidence="5" id="KW-1185">Reference proteome</keyword>
<feature type="domain" description="Cytochrome C Planctomycete-type" evidence="3">
    <location>
        <begin position="52"/>
        <end position="115"/>
    </location>
</feature>
<dbReference type="RefSeq" id="WP_126161025.1">
    <property type="nucleotide sequence ID" value="NZ_RQPJ01000002.1"/>
</dbReference>
<dbReference type="GO" id="GO:0020037">
    <property type="term" value="F:heme binding"/>
    <property type="evidence" value="ECO:0007669"/>
    <property type="project" value="InterPro"/>
</dbReference>
<dbReference type="Pfam" id="PF07635">
    <property type="entry name" value="PSCyt1"/>
    <property type="match status" value="1"/>
</dbReference>
<dbReference type="EMBL" id="RQPJ01000002">
    <property type="protein sequence ID" value="RTE54294.1"/>
    <property type="molecule type" value="Genomic_DNA"/>
</dbReference>
<dbReference type="PANTHER" id="PTHR35889">
    <property type="entry name" value="CYCLOINULO-OLIGOSACCHARIDE FRUCTANOTRANSFERASE-RELATED"/>
    <property type="match status" value="1"/>
</dbReference>
<reference evidence="4 5" key="1">
    <citation type="submission" date="2018-11" db="EMBL/GenBank/DDBJ databases">
        <title>Arenibacter aquaticus sp.nov., a marine bacterium isolated from surface seawater in the South China Sea.</title>
        <authorList>
            <person name="Guo J."/>
            <person name="Sun J."/>
        </authorList>
    </citation>
    <scope>NUCLEOTIDE SEQUENCE [LARGE SCALE GENOMIC DNA]</scope>
    <source>
        <strain evidence="4 5">GUO666</strain>
    </source>
</reference>
<organism evidence="4 5">
    <name type="scientific">Arenibacter aquaticus</name>
    <dbReference type="NCBI Taxonomy" id="2489054"/>
    <lineage>
        <taxon>Bacteria</taxon>
        <taxon>Pseudomonadati</taxon>
        <taxon>Bacteroidota</taxon>
        <taxon>Flavobacteriia</taxon>
        <taxon>Flavobacteriales</taxon>
        <taxon>Flavobacteriaceae</taxon>
        <taxon>Arenibacter</taxon>
    </lineage>
</organism>
<evidence type="ECO:0000313" key="5">
    <source>
        <dbReference type="Proteomes" id="UP000267585"/>
    </source>
</evidence>
<dbReference type="Pfam" id="PF07587">
    <property type="entry name" value="PSD1"/>
    <property type="match status" value="1"/>
</dbReference>
<dbReference type="InterPro" id="IPR011444">
    <property type="entry name" value="DUF1549"/>
</dbReference>
<dbReference type="PANTHER" id="PTHR35889:SF3">
    <property type="entry name" value="F-BOX DOMAIN-CONTAINING PROTEIN"/>
    <property type="match status" value="1"/>
</dbReference>
<dbReference type="SUPFAM" id="SSF46626">
    <property type="entry name" value="Cytochrome c"/>
    <property type="match status" value="1"/>
</dbReference>
<evidence type="ECO:0000259" key="2">
    <source>
        <dbReference type="Pfam" id="PF07587"/>
    </source>
</evidence>
<feature type="domain" description="DUF1549" evidence="1">
    <location>
        <begin position="164"/>
        <end position="369"/>
    </location>
</feature>
<dbReference type="InterPro" id="IPR022655">
    <property type="entry name" value="DUF1553"/>
</dbReference>
<feature type="domain" description="DUF1553" evidence="2">
    <location>
        <begin position="455"/>
        <end position="714"/>
    </location>
</feature>
<gene>
    <name evidence="4" type="ORF">EHW67_03755</name>
</gene>
<dbReference type="Pfam" id="PF07583">
    <property type="entry name" value="PSCyt2"/>
    <property type="match status" value="1"/>
</dbReference>
<dbReference type="OrthoDB" id="1450284at2"/>
<comment type="caution">
    <text evidence="4">The sequence shown here is derived from an EMBL/GenBank/DDBJ whole genome shotgun (WGS) entry which is preliminary data.</text>
</comment>
<dbReference type="InterPro" id="IPR011429">
    <property type="entry name" value="Cyt_c_Planctomycete-type"/>
</dbReference>
<protein>
    <submittedName>
        <fullName evidence="4">DUF1553 domain-containing protein</fullName>
    </submittedName>
</protein>
<evidence type="ECO:0000259" key="3">
    <source>
        <dbReference type="Pfam" id="PF07635"/>
    </source>
</evidence>
<dbReference type="GO" id="GO:0009055">
    <property type="term" value="F:electron transfer activity"/>
    <property type="evidence" value="ECO:0007669"/>
    <property type="project" value="InterPro"/>
</dbReference>
<evidence type="ECO:0000259" key="1">
    <source>
        <dbReference type="Pfam" id="PF07583"/>
    </source>
</evidence>
<dbReference type="PROSITE" id="PS51257">
    <property type="entry name" value="PROKAR_LIPOPROTEIN"/>
    <property type="match status" value="1"/>
</dbReference>